<proteinExistence type="predicted"/>
<sequence length="508" mass="55367">MSAVFSIQAKLAVAAWASLLVVLYATLMPFEFGNQSVAQAWSHFTSMTVPQMSASVRQQWVANIVMFVPLGLFWTAWLSGYARGVVARFWVGVFVALLALATTATVEFLQFWLPRREPSLLDMSGNLMGGVLGVFAWYALSGPVLRGVATLRQGGDVALWWALVLYAGAYALAAWLPWDFIVSLGEVAGKLATDHWGLWRSPASSGAGGEWWILRGVAMVMTAPLGILLGWWLLMRLPGLTGFGAFSLVLVASLAFGLLIELGQFLTVSGVAEGGSGLFRALGVVVGFGLFAARKCFNPDRLRSWARALVVMLLVPFISLLVVINLGGEGFALETRSVLAKWESVRFLPFWYHYMVPEAVAIGSLIFHVIMYLPVGVGVWLWGWGHRRNTPQRGLWSAVVLAWVLAVGMEGGKLFMAGLRPDPTTVWIAAAAAWLGWQLCAALWWGLQGGMEQARVSWEGPARSLERGEVPRHASFKRASKYPGIEPADSGFVRDKGITKPATHVGQD</sequence>
<evidence type="ECO:0000256" key="2">
    <source>
        <dbReference type="SAM" id="Phobius"/>
    </source>
</evidence>
<feature type="transmembrane region" description="Helical" evidence="2">
    <location>
        <begin position="246"/>
        <end position="266"/>
    </location>
</feature>
<accession>A0A1H7IBJ9</accession>
<feature type="transmembrane region" description="Helical" evidence="2">
    <location>
        <begin position="278"/>
        <end position="297"/>
    </location>
</feature>
<feature type="transmembrane region" description="Helical" evidence="2">
    <location>
        <begin position="309"/>
        <end position="328"/>
    </location>
</feature>
<dbReference type="AlphaFoldDB" id="A0A1H7IBJ9"/>
<evidence type="ECO:0000313" key="4">
    <source>
        <dbReference type="EMBL" id="SEK58900.1"/>
    </source>
</evidence>
<feature type="transmembrane region" description="Helical" evidence="2">
    <location>
        <begin position="394"/>
        <end position="415"/>
    </location>
</feature>
<dbReference type="Proteomes" id="UP000199256">
    <property type="component" value="Unassembled WGS sequence"/>
</dbReference>
<name>A0A1H7IBJ9_9GAMM</name>
<keyword evidence="5" id="KW-1185">Reference proteome</keyword>
<keyword evidence="2" id="KW-1133">Transmembrane helix</keyword>
<feature type="transmembrane region" description="Helical" evidence="2">
    <location>
        <begin position="212"/>
        <end position="234"/>
    </location>
</feature>
<feature type="transmembrane region" description="Helical" evidence="2">
    <location>
        <begin position="359"/>
        <end position="382"/>
    </location>
</feature>
<dbReference type="EMBL" id="FOAA01000003">
    <property type="protein sequence ID" value="SEK58900.1"/>
    <property type="molecule type" value="Genomic_DNA"/>
</dbReference>
<feature type="transmembrane region" description="Helical" evidence="2">
    <location>
        <begin position="427"/>
        <end position="447"/>
    </location>
</feature>
<keyword evidence="2" id="KW-0812">Transmembrane</keyword>
<reference evidence="5" key="1">
    <citation type="submission" date="2016-10" db="EMBL/GenBank/DDBJ databases">
        <authorList>
            <person name="Varghese N."/>
            <person name="Submissions S."/>
        </authorList>
    </citation>
    <scope>NUCLEOTIDE SEQUENCE [LARGE SCALE GENOMIC DNA]</scope>
    <source>
        <strain evidence="5">DSM 241</strain>
    </source>
</reference>
<dbReference type="InterPro" id="IPR006976">
    <property type="entry name" value="VanZ-like"/>
</dbReference>
<dbReference type="STRING" id="1396821.SAMN05444515_10368"/>
<feature type="region of interest" description="Disordered" evidence="1">
    <location>
        <begin position="482"/>
        <end position="508"/>
    </location>
</feature>
<feature type="transmembrane region" description="Helical" evidence="2">
    <location>
        <begin position="125"/>
        <end position="145"/>
    </location>
</feature>
<evidence type="ECO:0000256" key="1">
    <source>
        <dbReference type="SAM" id="MobiDB-lite"/>
    </source>
</evidence>
<keyword evidence="2" id="KW-0472">Membrane</keyword>
<feature type="transmembrane region" description="Helical" evidence="2">
    <location>
        <begin position="64"/>
        <end position="82"/>
    </location>
</feature>
<organism evidence="4 5">
    <name type="scientific">Ectothiorhodospira marina</name>
    <dbReference type="NCBI Taxonomy" id="1396821"/>
    <lineage>
        <taxon>Bacteria</taxon>
        <taxon>Pseudomonadati</taxon>
        <taxon>Pseudomonadota</taxon>
        <taxon>Gammaproteobacteria</taxon>
        <taxon>Chromatiales</taxon>
        <taxon>Ectothiorhodospiraceae</taxon>
        <taxon>Ectothiorhodospira</taxon>
    </lineage>
</organism>
<protein>
    <submittedName>
        <fullName evidence="4">VanZ like family protein</fullName>
    </submittedName>
</protein>
<evidence type="ECO:0000259" key="3">
    <source>
        <dbReference type="Pfam" id="PF04892"/>
    </source>
</evidence>
<dbReference type="Pfam" id="PF04892">
    <property type="entry name" value="VanZ"/>
    <property type="match status" value="1"/>
</dbReference>
<gene>
    <name evidence="4" type="ORF">SAMN05444515_10368</name>
</gene>
<feature type="domain" description="VanZ-like" evidence="3">
    <location>
        <begin position="21"/>
        <end position="139"/>
    </location>
</feature>
<feature type="transmembrane region" description="Helical" evidence="2">
    <location>
        <begin position="89"/>
        <end position="113"/>
    </location>
</feature>
<feature type="transmembrane region" description="Helical" evidence="2">
    <location>
        <begin position="157"/>
        <end position="178"/>
    </location>
</feature>
<evidence type="ECO:0000313" key="5">
    <source>
        <dbReference type="Proteomes" id="UP000199256"/>
    </source>
</evidence>